<organism evidence="2 3">
    <name type="scientific">Polaribacter pectinis</name>
    <dbReference type="NCBI Taxonomy" id="2738844"/>
    <lineage>
        <taxon>Bacteria</taxon>
        <taxon>Pseudomonadati</taxon>
        <taxon>Bacteroidota</taxon>
        <taxon>Flavobacteriia</taxon>
        <taxon>Flavobacteriales</taxon>
        <taxon>Flavobacteriaceae</taxon>
    </lineage>
</organism>
<dbReference type="KEGG" id="ppec:H9W90_07810"/>
<sequence>MNKKVETYLENLTNWHSELKLLRNIALSCNLEEDFKWRNPCYTHQNKNIFLLFNFKEYCGITLFKGALLKDEKSILVQQTENMQSARQLRFKNLEEILENESLIKAYIFEAIEIERLNKKVKTKSVSEFNFPEELTEIFDKNVDFEEAFYSLTPGRQKGYLLFFDKAKQSKTRISRIEKYRNRIFDGKGINDCVCGLSKRMPNCDGSHKQLET</sequence>
<dbReference type="InterPro" id="IPR042216">
    <property type="entry name" value="MitoNEET_CISD"/>
</dbReference>
<dbReference type="RefSeq" id="WP_187483878.1">
    <property type="nucleotide sequence ID" value="NZ_CP060695.1"/>
</dbReference>
<reference evidence="2 3" key="1">
    <citation type="submission" date="2020-08" db="EMBL/GenBank/DDBJ databases">
        <title>Polaribacter sp. L12M9 isolated from gut of the Korean scallop.</title>
        <authorList>
            <person name="Jeong Y.S."/>
        </authorList>
    </citation>
    <scope>NUCLEOTIDE SEQUENCE [LARGE SCALE GENOMIC DNA]</scope>
    <source>
        <strain evidence="2 3">L12M9</strain>
    </source>
</reference>
<evidence type="ECO:0000313" key="2">
    <source>
        <dbReference type="EMBL" id="QNM87007.1"/>
    </source>
</evidence>
<dbReference type="EMBL" id="CP060695">
    <property type="protein sequence ID" value="QNM87007.1"/>
    <property type="molecule type" value="Genomic_DNA"/>
</dbReference>
<evidence type="ECO:0000313" key="3">
    <source>
        <dbReference type="Proteomes" id="UP000515808"/>
    </source>
</evidence>
<dbReference type="InterPro" id="IPR014922">
    <property type="entry name" value="YdhG-like"/>
</dbReference>
<evidence type="ECO:0000259" key="1">
    <source>
        <dbReference type="Pfam" id="PF08818"/>
    </source>
</evidence>
<protein>
    <submittedName>
        <fullName evidence="2">YdeI/OmpD-associated family protein</fullName>
    </submittedName>
</protein>
<dbReference type="Pfam" id="PF08818">
    <property type="entry name" value="DUF1801"/>
    <property type="match status" value="1"/>
</dbReference>
<accession>A0A7G9LEF8</accession>
<name>A0A7G9LEF8_9FLAO</name>
<feature type="domain" description="YdhG-like" evidence="1">
    <location>
        <begin position="15"/>
        <end position="112"/>
    </location>
</feature>
<dbReference type="Gene3D" id="3.40.5.90">
    <property type="entry name" value="CDGSH iron-sulfur domain, mitoNEET-type"/>
    <property type="match status" value="1"/>
</dbReference>
<dbReference type="PIRSF" id="PIRSF021308">
    <property type="entry name" value="UCP021308"/>
    <property type="match status" value="1"/>
</dbReference>
<dbReference type="SUPFAM" id="SSF159888">
    <property type="entry name" value="YdhG-like"/>
    <property type="match status" value="1"/>
</dbReference>
<dbReference type="InterPro" id="IPR016786">
    <property type="entry name" value="YdeI_bac"/>
</dbReference>
<dbReference type="Gene3D" id="3.90.1150.200">
    <property type="match status" value="1"/>
</dbReference>
<gene>
    <name evidence="2" type="ORF">H9W90_07810</name>
</gene>
<dbReference type="AlphaFoldDB" id="A0A7G9LEF8"/>
<dbReference type="Proteomes" id="UP000515808">
    <property type="component" value="Chromosome"/>
</dbReference>
<proteinExistence type="predicted"/>
<dbReference type="Pfam" id="PF13376">
    <property type="entry name" value="OmdA"/>
    <property type="match status" value="1"/>
</dbReference>
<keyword evidence="3" id="KW-1185">Reference proteome</keyword>